<comment type="caution">
    <text evidence="7">The sequence shown here is derived from an EMBL/GenBank/DDBJ whole genome shotgun (WGS) entry which is preliminary data.</text>
</comment>
<dbReference type="NCBIfam" id="TIGR02890">
    <property type="entry name" value="bacill_yteA"/>
    <property type="match status" value="1"/>
</dbReference>
<dbReference type="RefSeq" id="WP_270897405.1">
    <property type="nucleotide sequence ID" value="NZ_JBHSPF010000060.1"/>
</dbReference>
<dbReference type="Pfam" id="PF01258">
    <property type="entry name" value="zf-dskA_traR"/>
    <property type="match status" value="1"/>
</dbReference>
<dbReference type="EMBL" id="JBHSPF010000060">
    <property type="protein sequence ID" value="MFC5629538.1"/>
    <property type="molecule type" value="Genomic_DNA"/>
</dbReference>
<organism evidence="7 8">
    <name type="scientific">Aliibacillus thermotolerans</name>
    <dbReference type="NCBI Taxonomy" id="1834418"/>
    <lineage>
        <taxon>Bacteria</taxon>
        <taxon>Bacillati</taxon>
        <taxon>Bacillota</taxon>
        <taxon>Bacilli</taxon>
        <taxon>Bacillales</taxon>
        <taxon>Bacillaceae</taxon>
        <taxon>Aliibacillus</taxon>
    </lineage>
</organism>
<evidence type="ECO:0000256" key="1">
    <source>
        <dbReference type="ARBA" id="ARBA00022723"/>
    </source>
</evidence>
<dbReference type="Gene3D" id="1.20.120.910">
    <property type="entry name" value="DksA, coiled-coil domain"/>
    <property type="match status" value="1"/>
</dbReference>
<protein>
    <submittedName>
        <fullName evidence="7">TraR/DksA C4-type zinc finger protein</fullName>
    </submittedName>
</protein>
<evidence type="ECO:0000256" key="4">
    <source>
        <dbReference type="PROSITE-ProRule" id="PRU00510"/>
    </source>
</evidence>
<feature type="compositionally biased region" description="Basic and acidic residues" evidence="5">
    <location>
        <begin position="23"/>
        <end position="33"/>
    </location>
</feature>
<gene>
    <name evidence="7" type="ORF">ACFPTR_11805</name>
</gene>
<dbReference type="PANTHER" id="PTHR33823">
    <property type="entry name" value="RNA POLYMERASE-BINDING TRANSCRIPTION FACTOR DKSA-RELATED"/>
    <property type="match status" value="1"/>
</dbReference>
<dbReference type="SUPFAM" id="SSF57716">
    <property type="entry name" value="Glucocorticoid receptor-like (DNA-binding domain)"/>
    <property type="match status" value="1"/>
</dbReference>
<keyword evidence="8" id="KW-1185">Reference proteome</keyword>
<evidence type="ECO:0000313" key="8">
    <source>
        <dbReference type="Proteomes" id="UP001596143"/>
    </source>
</evidence>
<reference evidence="8" key="1">
    <citation type="journal article" date="2019" name="Int. J. Syst. Evol. Microbiol.">
        <title>The Global Catalogue of Microorganisms (GCM) 10K type strain sequencing project: providing services to taxonomists for standard genome sequencing and annotation.</title>
        <authorList>
            <consortium name="The Broad Institute Genomics Platform"/>
            <consortium name="The Broad Institute Genome Sequencing Center for Infectious Disease"/>
            <person name="Wu L."/>
            <person name="Ma J."/>
        </authorList>
    </citation>
    <scope>NUCLEOTIDE SEQUENCE [LARGE SCALE GENOMIC DNA]</scope>
    <source>
        <strain evidence="8">CGMCC 1.15790</strain>
    </source>
</reference>
<evidence type="ECO:0000256" key="2">
    <source>
        <dbReference type="ARBA" id="ARBA00022771"/>
    </source>
</evidence>
<dbReference type="SUPFAM" id="SSF109635">
    <property type="entry name" value="DnaK suppressor protein DksA, alpha-hairpin domain"/>
    <property type="match status" value="1"/>
</dbReference>
<evidence type="ECO:0000256" key="3">
    <source>
        <dbReference type="ARBA" id="ARBA00022833"/>
    </source>
</evidence>
<dbReference type="InterPro" id="IPR037187">
    <property type="entry name" value="DnaK_N"/>
</dbReference>
<keyword evidence="2" id="KW-0863">Zinc-finger</keyword>
<feature type="domain" description="Zinc finger DksA/TraR C4-type" evidence="6">
    <location>
        <begin position="86"/>
        <end position="114"/>
    </location>
</feature>
<name>A0ABW0U8T4_9BACI</name>
<evidence type="ECO:0000259" key="6">
    <source>
        <dbReference type="Pfam" id="PF01258"/>
    </source>
</evidence>
<accession>A0ABW0U8T4</accession>
<feature type="region of interest" description="Disordered" evidence="5">
    <location>
        <begin position="124"/>
        <end position="189"/>
    </location>
</feature>
<dbReference type="PANTHER" id="PTHR33823:SF4">
    <property type="entry name" value="GENERAL STRESS PROTEIN 16O"/>
    <property type="match status" value="1"/>
</dbReference>
<dbReference type="Proteomes" id="UP001596143">
    <property type="component" value="Unassembled WGS sequence"/>
</dbReference>
<sequence length="189" mass="22180">MSENNFFQEMRKHLTKRLQVLKGEQEERRHDEEFAQESVGELSNYDNHPADQGTELYEREKDLAFFRRDETEVEEIEKALERMDEGTYGRCEVCGKEIPRERLEALPTALRCVEHAEEEIHDNRPVEEDFLIPGKSGFTGQVEPDVEHDRLDAEETWESVERYGTSDTPSDTGEEYEDLYGSKDKERDD</sequence>
<dbReference type="PROSITE" id="PS51128">
    <property type="entry name" value="ZF_DKSA_2"/>
    <property type="match status" value="1"/>
</dbReference>
<proteinExistence type="predicted"/>
<feature type="region of interest" description="Disordered" evidence="5">
    <location>
        <begin position="21"/>
        <end position="54"/>
    </location>
</feature>
<dbReference type="InterPro" id="IPR014240">
    <property type="entry name" value="YteA"/>
</dbReference>
<evidence type="ECO:0000256" key="5">
    <source>
        <dbReference type="SAM" id="MobiDB-lite"/>
    </source>
</evidence>
<keyword evidence="1" id="KW-0479">Metal-binding</keyword>
<keyword evidence="3" id="KW-0862">Zinc</keyword>
<feature type="zinc finger region" description="dksA C4-type" evidence="4">
    <location>
        <begin position="91"/>
        <end position="115"/>
    </location>
</feature>
<dbReference type="InterPro" id="IPR000962">
    <property type="entry name" value="Znf_DskA_TraR"/>
</dbReference>
<feature type="compositionally biased region" description="Basic and acidic residues" evidence="5">
    <location>
        <begin position="180"/>
        <end position="189"/>
    </location>
</feature>
<evidence type="ECO:0000313" key="7">
    <source>
        <dbReference type="EMBL" id="MFC5629538.1"/>
    </source>
</evidence>